<dbReference type="PANTHER" id="PTHR13887:SF14">
    <property type="entry name" value="DISULFIDE BOND FORMATION PROTEIN D"/>
    <property type="match status" value="1"/>
</dbReference>
<dbReference type="PROSITE" id="PS51352">
    <property type="entry name" value="THIOREDOXIN_2"/>
    <property type="match status" value="1"/>
</dbReference>
<evidence type="ECO:0000313" key="8">
    <source>
        <dbReference type="EMBL" id="PIZ99129.1"/>
    </source>
</evidence>
<reference evidence="9" key="1">
    <citation type="submission" date="2017-09" db="EMBL/GenBank/DDBJ databases">
        <title>Depth-based differentiation of microbial function through sediment-hosted aquifers and enrichment of novel symbionts in the deep terrestrial subsurface.</title>
        <authorList>
            <person name="Probst A.J."/>
            <person name="Ladd B."/>
            <person name="Jarett J.K."/>
            <person name="Geller-Mcgrath D.E."/>
            <person name="Sieber C.M.K."/>
            <person name="Emerson J.B."/>
            <person name="Anantharaman K."/>
            <person name="Thomas B.C."/>
            <person name="Malmstrom R."/>
            <person name="Stieglmeier M."/>
            <person name="Klingl A."/>
            <person name="Woyke T."/>
            <person name="Ryan C.M."/>
            <person name="Banfield J.F."/>
        </authorList>
    </citation>
    <scope>NUCLEOTIDE SEQUENCE [LARGE SCALE GENOMIC DNA]</scope>
</reference>
<keyword evidence="5" id="KW-0676">Redox-active center</keyword>
<evidence type="ECO:0000256" key="1">
    <source>
        <dbReference type="ARBA" id="ARBA00005791"/>
    </source>
</evidence>
<keyword evidence="3" id="KW-0560">Oxidoreductase</keyword>
<name>A0A2M7VEZ3_9BACT</name>
<proteinExistence type="inferred from homology"/>
<protein>
    <recommendedName>
        <fullName evidence="7">Thioredoxin domain-containing protein</fullName>
    </recommendedName>
</protein>
<feature type="domain" description="Thioredoxin" evidence="7">
    <location>
        <begin position="54"/>
        <end position="229"/>
    </location>
</feature>
<dbReference type="InterPro" id="IPR036249">
    <property type="entry name" value="Thioredoxin-like_sf"/>
</dbReference>
<keyword evidence="6" id="KW-1133">Transmembrane helix</keyword>
<keyword evidence="4" id="KW-1015">Disulfide bond</keyword>
<evidence type="ECO:0000313" key="9">
    <source>
        <dbReference type="Proteomes" id="UP000230405"/>
    </source>
</evidence>
<comment type="caution">
    <text evidence="8">The sequence shown here is derived from an EMBL/GenBank/DDBJ whole genome shotgun (WGS) entry which is preliminary data.</text>
</comment>
<keyword evidence="6" id="KW-0472">Membrane</keyword>
<dbReference type="Pfam" id="PF13462">
    <property type="entry name" value="Thioredoxin_4"/>
    <property type="match status" value="1"/>
</dbReference>
<comment type="similarity">
    <text evidence="1">Belongs to the thioredoxin family. DsbA subfamily.</text>
</comment>
<evidence type="ECO:0000256" key="4">
    <source>
        <dbReference type="ARBA" id="ARBA00023157"/>
    </source>
</evidence>
<keyword evidence="6" id="KW-0812">Transmembrane</keyword>
<dbReference type="InterPro" id="IPR012336">
    <property type="entry name" value="Thioredoxin-like_fold"/>
</dbReference>
<dbReference type="Proteomes" id="UP000230405">
    <property type="component" value="Unassembled WGS sequence"/>
</dbReference>
<keyword evidence="2" id="KW-0732">Signal</keyword>
<dbReference type="EMBL" id="PFPO01000046">
    <property type="protein sequence ID" value="PIZ99129.1"/>
    <property type="molecule type" value="Genomic_DNA"/>
</dbReference>
<accession>A0A2M7VEZ3</accession>
<dbReference type="PANTHER" id="PTHR13887">
    <property type="entry name" value="GLUTATHIONE S-TRANSFERASE KAPPA"/>
    <property type="match status" value="1"/>
</dbReference>
<dbReference type="AlphaFoldDB" id="A0A2M7VEZ3"/>
<sequence>MYDMGNKERPWYREWWGLLLMILFVLLVLLLLVFAVTIFKRAAEINDRRQEGILMINNPALADNAYSPTLGNKEAPIQIVGFIDFQCHFCRQSYPIISSLLEQYGDQVRFTFRNFPLQDTHPEGYGAALAATCAAEQNKFWTFHDALFNNQDRLSDSTYQQIATNLNLDLTKFNDCVSSKKNSYQIKKDLSDGLELGVKGTPTFFVNGQIASGVITLEQWQLIIQGLLLSTKQ</sequence>
<evidence type="ECO:0000256" key="5">
    <source>
        <dbReference type="ARBA" id="ARBA00023284"/>
    </source>
</evidence>
<dbReference type="Gene3D" id="3.40.30.10">
    <property type="entry name" value="Glutaredoxin"/>
    <property type="match status" value="1"/>
</dbReference>
<evidence type="ECO:0000256" key="2">
    <source>
        <dbReference type="ARBA" id="ARBA00022729"/>
    </source>
</evidence>
<dbReference type="GO" id="GO:0016491">
    <property type="term" value="F:oxidoreductase activity"/>
    <property type="evidence" value="ECO:0007669"/>
    <property type="project" value="UniProtKB-KW"/>
</dbReference>
<dbReference type="InterPro" id="IPR013766">
    <property type="entry name" value="Thioredoxin_domain"/>
</dbReference>
<dbReference type="SUPFAM" id="SSF52833">
    <property type="entry name" value="Thioredoxin-like"/>
    <property type="match status" value="1"/>
</dbReference>
<evidence type="ECO:0000256" key="3">
    <source>
        <dbReference type="ARBA" id="ARBA00023002"/>
    </source>
</evidence>
<evidence type="ECO:0000256" key="6">
    <source>
        <dbReference type="SAM" id="Phobius"/>
    </source>
</evidence>
<feature type="transmembrane region" description="Helical" evidence="6">
    <location>
        <begin position="15"/>
        <end position="39"/>
    </location>
</feature>
<evidence type="ECO:0000259" key="7">
    <source>
        <dbReference type="PROSITE" id="PS51352"/>
    </source>
</evidence>
<organism evidence="8 9">
    <name type="scientific">Candidatus Komeilibacteria bacterium CG_4_10_14_0_2_um_filter_37_10</name>
    <dbReference type="NCBI Taxonomy" id="1974470"/>
    <lineage>
        <taxon>Bacteria</taxon>
        <taxon>Candidatus Komeiliibacteriota</taxon>
    </lineage>
</organism>
<gene>
    <name evidence="8" type="ORF">COX77_02410</name>
</gene>